<feature type="region of interest" description="Disordered" evidence="1">
    <location>
        <begin position="429"/>
        <end position="476"/>
    </location>
</feature>
<feature type="domain" description="VPS9" evidence="2">
    <location>
        <begin position="268"/>
        <end position="405"/>
    </location>
</feature>
<organism evidence="3 4">
    <name type="scientific">Tritrichomonas musculus</name>
    <dbReference type="NCBI Taxonomy" id="1915356"/>
    <lineage>
        <taxon>Eukaryota</taxon>
        <taxon>Metamonada</taxon>
        <taxon>Parabasalia</taxon>
        <taxon>Tritrichomonadida</taxon>
        <taxon>Tritrichomonadidae</taxon>
        <taxon>Tritrichomonas</taxon>
    </lineage>
</organism>
<proteinExistence type="predicted"/>
<dbReference type="SUPFAM" id="SSF109993">
    <property type="entry name" value="VPS9 domain"/>
    <property type="match status" value="1"/>
</dbReference>
<dbReference type="Gene3D" id="1.20.1050.80">
    <property type="entry name" value="VPS9 domain"/>
    <property type="match status" value="1"/>
</dbReference>
<protein>
    <recommendedName>
        <fullName evidence="2">VPS9 domain-containing protein</fullName>
    </recommendedName>
</protein>
<sequence length="675" mass="77263">MSICKFILKTVKSLIISVENEIKIMDEQLNVLVLAPGITKKDQIQLSLQRNIKSALHDLLVHYYNTLKQTMPKVAPLQQVISCHIYTLQQDNFQILLHELYGQQSALTTLVGEEYKKCTNDADLPADIHLQMIFLVFPWEFIIDLLSNSSFLKTLLKTVLNYDPSKHVKAVSTIFNSIQKFQTLPLLASKIRFFTAQAPMYFALAELLVTLFTHKVMIKENWNPLVNFSIAEKCALIAQRGIQICELNSGLMKVLHDASLKKSKENQSTDDFAYLRPIESFQHKSSESEDDIDDMELPELRHVVLELRKIEIQHSPSLMLFCLSNALQWLTAALTVDGRQIGADESFQFFAFCLSHAKISCLPSIVAYIDKFVDDALHETKYEYYIEHLRSGFGFIDNRLLPVQPFLVFPFAKPPPHLRGILKRVESSNDEQANTNVINEENNNDNSNNENNSKNDVQIENNENNDLNSNSNEKKKEREPIIMKGFDIYAFPTWRNEYNTLFPAMIKYTGELNSAICYQYTVSSITALNAFNEAFEAIPTLYGTFFQLKDELVQSAYMIKIENEDYEKEEDRVEVYSSLMLMATEKFSPKLSNLDQLFASVKAEWHFRSNDSTIAVKTAVAEVQKALVLLSFLPDSFPIDGVFNFETMSAIREFIKDRKLIITPQLFKAIVSSAK</sequence>
<dbReference type="PROSITE" id="PS51205">
    <property type="entry name" value="VPS9"/>
    <property type="match status" value="1"/>
</dbReference>
<dbReference type="EMBL" id="JAPFFF010000008">
    <property type="protein sequence ID" value="KAK8884654.1"/>
    <property type="molecule type" value="Genomic_DNA"/>
</dbReference>
<accession>A0ABR2K0L9</accession>
<gene>
    <name evidence="3" type="ORF">M9Y10_043772</name>
</gene>
<evidence type="ECO:0000256" key="1">
    <source>
        <dbReference type="SAM" id="MobiDB-lite"/>
    </source>
</evidence>
<dbReference type="Proteomes" id="UP001470230">
    <property type="component" value="Unassembled WGS sequence"/>
</dbReference>
<evidence type="ECO:0000313" key="4">
    <source>
        <dbReference type="Proteomes" id="UP001470230"/>
    </source>
</evidence>
<keyword evidence="4" id="KW-1185">Reference proteome</keyword>
<dbReference type="InterPro" id="IPR037191">
    <property type="entry name" value="VPS9_dom_sf"/>
</dbReference>
<dbReference type="Pfam" id="PF02204">
    <property type="entry name" value="VPS9"/>
    <property type="match status" value="1"/>
</dbReference>
<dbReference type="InterPro" id="IPR003123">
    <property type="entry name" value="VPS9"/>
</dbReference>
<evidence type="ECO:0000313" key="3">
    <source>
        <dbReference type="EMBL" id="KAK8884654.1"/>
    </source>
</evidence>
<evidence type="ECO:0000259" key="2">
    <source>
        <dbReference type="PROSITE" id="PS51205"/>
    </source>
</evidence>
<reference evidence="3 4" key="1">
    <citation type="submission" date="2024-04" db="EMBL/GenBank/DDBJ databases">
        <title>Tritrichomonas musculus Genome.</title>
        <authorList>
            <person name="Alves-Ferreira E."/>
            <person name="Grigg M."/>
            <person name="Lorenzi H."/>
            <person name="Galac M."/>
        </authorList>
    </citation>
    <scope>NUCLEOTIDE SEQUENCE [LARGE SCALE GENOMIC DNA]</scope>
    <source>
        <strain evidence="3 4">EAF2021</strain>
    </source>
</reference>
<feature type="compositionally biased region" description="Low complexity" evidence="1">
    <location>
        <begin position="434"/>
        <end position="471"/>
    </location>
</feature>
<comment type="caution">
    <text evidence="3">The sequence shown here is derived from an EMBL/GenBank/DDBJ whole genome shotgun (WGS) entry which is preliminary data.</text>
</comment>
<name>A0ABR2K0L9_9EUKA</name>